<dbReference type="EMBL" id="RBNJ01002098">
    <property type="protein sequence ID" value="RUS32386.1"/>
    <property type="molecule type" value="Genomic_DNA"/>
</dbReference>
<evidence type="ECO:0000256" key="6">
    <source>
        <dbReference type="SAM" id="Phobius"/>
    </source>
</evidence>
<proteinExistence type="predicted"/>
<feature type="transmembrane region" description="Helical" evidence="6">
    <location>
        <begin position="280"/>
        <end position="306"/>
    </location>
</feature>
<protein>
    <submittedName>
        <fullName evidence="7">Major facilitator superfamily domain-containing protein</fullName>
    </submittedName>
</protein>
<evidence type="ECO:0000256" key="5">
    <source>
        <dbReference type="SAM" id="MobiDB-lite"/>
    </source>
</evidence>
<feature type="compositionally biased region" description="Basic and acidic residues" evidence="5">
    <location>
        <begin position="482"/>
        <end position="491"/>
    </location>
</feature>
<comment type="subcellular location">
    <subcellularLocation>
        <location evidence="1">Membrane</location>
        <topology evidence="1">Multi-pass membrane protein</topology>
    </subcellularLocation>
</comment>
<dbReference type="SUPFAM" id="SSF103473">
    <property type="entry name" value="MFS general substrate transporter"/>
    <property type="match status" value="1"/>
</dbReference>
<feature type="transmembrane region" description="Helical" evidence="6">
    <location>
        <begin position="100"/>
        <end position="118"/>
    </location>
</feature>
<evidence type="ECO:0000256" key="1">
    <source>
        <dbReference type="ARBA" id="ARBA00004141"/>
    </source>
</evidence>
<evidence type="ECO:0000256" key="4">
    <source>
        <dbReference type="ARBA" id="ARBA00023136"/>
    </source>
</evidence>
<dbReference type="InterPro" id="IPR011701">
    <property type="entry name" value="MFS"/>
</dbReference>
<evidence type="ECO:0000313" key="7">
    <source>
        <dbReference type="EMBL" id="RUS32386.1"/>
    </source>
</evidence>
<dbReference type="AlphaFoldDB" id="A0A433QRH6"/>
<feature type="transmembrane region" description="Helical" evidence="6">
    <location>
        <begin position="358"/>
        <end position="375"/>
    </location>
</feature>
<organism evidence="7 8">
    <name type="scientific">Jimgerdemannia flammicorona</name>
    <dbReference type="NCBI Taxonomy" id="994334"/>
    <lineage>
        <taxon>Eukaryota</taxon>
        <taxon>Fungi</taxon>
        <taxon>Fungi incertae sedis</taxon>
        <taxon>Mucoromycota</taxon>
        <taxon>Mucoromycotina</taxon>
        <taxon>Endogonomycetes</taxon>
        <taxon>Endogonales</taxon>
        <taxon>Endogonaceae</taxon>
        <taxon>Jimgerdemannia</taxon>
    </lineage>
</organism>
<dbReference type="GO" id="GO:0016020">
    <property type="term" value="C:membrane"/>
    <property type="evidence" value="ECO:0007669"/>
    <property type="project" value="UniProtKB-SubCell"/>
</dbReference>
<dbReference type="GO" id="GO:0022857">
    <property type="term" value="F:transmembrane transporter activity"/>
    <property type="evidence" value="ECO:0007669"/>
    <property type="project" value="InterPro"/>
</dbReference>
<dbReference type="Pfam" id="PF07690">
    <property type="entry name" value="MFS_1"/>
    <property type="match status" value="1"/>
</dbReference>
<dbReference type="InterPro" id="IPR049680">
    <property type="entry name" value="FLVCR1-2_SLC49-like"/>
</dbReference>
<dbReference type="Gene3D" id="1.20.1250.20">
    <property type="entry name" value="MFS general substrate transporter like domains"/>
    <property type="match status" value="2"/>
</dbReference>
<feature type="transmembrane region" description="Helical" evidence="6">
    <location>
        <begin position="417"/>
        <end position="434"/>
    </location>
</feature>
<evidence type="ECO:0000256" key="2">
    <source>
        <dbReference type="ARBA" id="ARBA00022692"/>
    </source>
</evidence>
<dbReference type="Proteomes" id="UP000274822">
    <property type="component" value="Unassembled WGS sequence"/>
</dbReference>
<keyword evidence="4 6" id="KW-0472">Membrane</keyword>
<feature type="transmembrane region" description="Helical" evidence="6">
    <location>
        <begin position="166"/>
        <end position="188"/>
    </location>
</feature>
<dbReference type="PANTHER" id="PTHR10924:SF6">
    <property type="entry name" value="SOLUTE CARRIER FAMILY 49 MEMBER A3"/>
    <property type="match status" value="1"/>
</dbReference>
<feature type="transmembrane region" description="Helical" evidence="6">
    <location>
        <begin position="32"/>
        <end position="52"/>
    </location>
</feature>
<feature type="transmembrane region" description="Helical" evidence="6">
    <location>
        <begin position="236"/>
        <end position="259"/>
    </location>
</feature>
<evidence type="ECO:0000256" key="3">
    <source>
        <dbReference type="ARBA" id="ARBA00022989"/>
    </source>
</evidence>
<keyword evidence="8" id="KW-1185">Reference proteome</keyword>
<sequence length="505" mass="54844">MSNIARTSVELVVEPSSDPAMPTPFRTYPIRYFGLVMIALLNIVSSINWLSFSPAPQFAATYFSTDLTAVNMLSTAFPLSFLVTSWLSGWMIARFGTKTGLLTGAIGQAFGSWVKYFATFSTSPATKYRAVMFGQVCVILVAFCFTNQITFVGIRHGLWRSRINTIRLYIFLLRCWQILCGLAQPFILNAPTMYAAIWFTENGRATANMVGSISNPLGVAVADLIIPALVPDVSSYTFGILIVAIITTVVTTPVFFIPAHPPTPPSYSASTEHEPFFPGLMKLACNVHFLILLLTFSIGVGLFSAFSTLLNQIVVPYGYSDDDAGIFGAIMVVAGLIGAGLAGPFVDRTKQHKLFAKIIMPVMAIVYIVFIFVVGGNNYAAIAVMSALIGLTSFSLLPVALELGVESTYPISESTSSSILWGAGELFTVIFLVINDGLRQPDGVGSPPRNMRNALIFDGVLCALAGVVIMFYRSRNLRMDVEQSQRGKDEQGNADSNDTELTEVY</sequence>
<feature type="transmembrane region" description="Helical" evidence="6">
    <location>
        <begin position="381"/>
        <end position="405"/>
    </location>
</feature>
<name>A0A433QRH6_9FUNG</name>
<gene>
    <name evidence="7" type="ORF">BC938DRAFT_475537</name>
</gene>
<dbReference type="InterPro" id="IPR036259">
    <property type="entry name" value="MFS_trans_sf"/>
</dbReference>
<feature type="transmembrane region" description="Helical" evidence="6">
    <location>
        <begin position="130"/>
        <end position="154"/>
    </location>
</feature>
<keyword evidence="2 6" id="KW-0812">Transmembrane</keyword>
<feature type="transmembrane region" description="Helical" evidence="6">
    <location>
        <begin position="326"/>
        <end position="346"/>
    </location>
</feature>
<feature type="transmembrane region" description="Helical" evidence="6">
    <location>
        <begin position="72"/>
        <end position="93"/>
    </location>
</feature>
<dbReference type="PANTHER" id="PTHR10924">
    <property type="entry name" value="MAJOR FACILITATOR SUPERFAMILY PROTEIN-RELATED"/>
    <property type="match status" value="1"/>
</dbReference>
<feature type="transmembrane region" description="Helical" evidence="6">
    <location>
        <begin position="454"/>
        <end position="472"/>
    </location>
</feature>
<comment type="caution">
    <text evidence="7">The sequence shown here is derived from an EMBL/GenBank/DDBJ whole genome shotgun (WGS) entry which is preliminary data.</text>
</comment>
<feature type="region of interest" description="Disordered" evidence="5">
    <location>
        <begin position="482"/>
        <end position="505"/>
    </location>
</feature>
<accession>A0A433QRH6</accession>
<reference evidence="7 8" key="1">
    <citation type="journal article" date="2018" name="New Phytol.">
        <title>Phylogenomics of Endogonaceae and evolution of mycorrhizas within Mucoromycota.</title>
        <authorList>
            <person name="Chang Y."/>
            <person name="Desiro A."/>
            <person name="Na H."/>
            <person name="Sandor L."/>
            <person name="Lipzen A."/>
            <person name="Clum A."/>
            <person name="Barry K."/>
            <person name="Grigoriev I.V."/>
            <person name="Martin F.M."/>
            <person name="Stajich J.E."/>
            <person name="Smith M.E."/>
            <person name="Bonito G."/>
            <person name="Spatafora J.W."/>
        </authorList>
    </citation>
    <scope>NUCLEOTIDE SEQUENCE [LARGE SCALE GENOMIC DNA]</scope>
    <source>
        <strain evidence="7 8">AD002</strain>
    </source>
</reference>
<evidence type="ECO:0000313" key="8">
    <source>
        <dbReference type="Proteomes" id="UP000274822"/>
    </source>
</evidence>
<keyword evidence="3 6" id="KW-1133">Transmembrane helix</keyword>